<accession>A0A8H3LU99</accession>
<dbReference type="PROSITE" id="PS50158">
    <property type="entry name" value="ZF_CCHC"/>
    <property type="match status" value="1"/>
</dbReference>
<feature type="compositionally biased region" description="Acidic residues" evidence="2">
    <location>
        <begin position="149"/>
        <end position="158"/>
    </location>
</feature>
<dbReference type="InterPro" id="IPR036875">
    <property type="entry name" value="Znf_CCHC_sf"/>
</dbReference>
<evidence type="ECO:0000256" key="2">
    <source>
        <dbReference type="SAM" id="MobiDB-lite"/>
    </source>
</evidence>
<dbReference type="GO" id="GO:0003676">
    <property type="term" value="F:nucleic acid binding"/>
    <property type="evidence" value="ECO:0007669"/>
    <property type="project" value="InterPro"/>
</dbReference>
<dbReference type="OrthoDB" id="2362799at2759"/>
<feature type="domain" description="CCHC-type" evidence="3">
    <location>
        <begin position="106"/>
        <end position="122"/>
    </location>
</feature>
<feature type="compositionally biased region" description="Polar residues" evidence="2">
    <location>
        <begin position="1"/>
        <end position="12"/>
    </location>
</feature>
<dbReference type="AlphaFoldDB" id="A0A8H3LU99"/>
<keyword evidence="1" id="KW-0479">Metal-binding</keyword>
<dbReference type="GO" id="GO:0008270">
    <property type="term" value="F:zinc ion binding"/>
    <property type="evidence" value="ECO:0007669"/>
    <property type="project" value="UniProtKB-KW"/>
</dbReference>
<evidence type="ECO:0000259" key="3">
    <source>
        <dbReference type="PROSITE" id="PS50158"/>
    </source>
</evidence>
<name>A0A8H3LU99_9GLOM</name>
<keyword evidence="1" id="KW-0862">Zinc</keyword>
<comment type="caution">
    <text evidence="4">The sequence shown here is derived from an EMBL/GenBank/DDBJ whole genome shotgun (WGS) entry which is preliminary data.</text>
</comment>
<evidence type="ECO:0000313" key="4">
    <source>
        <dbReference type="EMBL" id="GES92576.1"/>
    </source>
</evidence>
<dbReference type="EMBL" id="BLAL01000215">
    <property type="protein sequence ID" value="GES92576.1"/>
    <property type="molecule type" value="Genomic_DNA"/>
</dbReference>
<dbReference type="Proteomes" id="UP000615446">
    <property type="component" value="Unassembled WGS sequence"/>
</dbReference>
<evidence type="ECO:0000256" key="1">
    <source>
        <dbReference type="PROSITE-ProRule" id="PRU00047"/>
    </source>
</evidence>
<reference evidence="4" key="1">
    <citation type="submission" date="2019-10" db="EMBL/GenBank/DDBJ databases">
        <title>Conservation and host-specific expression of non-tandemly repeated heterogenous ribosome RNA gene in arbuscular mycorrhizal fungi.</title>
        <authorList>
            <person name="Maeda T."/>
            <person name="Kobayashi Y."/>
            <person name="Nakagawa T."/>
            <person name="Ezawa T."/>
            <person name="Yamaguchi K."/>
            <person name="Bino T."/>
            <person name="Nishimoto Y."/>
            <person name="Shigenobu S."/>
            <person name="Kawaguchi M."/>
        </authorList>
    </citation>
    <scope>NUCLEOTIDE SEQUENCE</scope>
    <source>
        <strain evidence="4">HR1</strain>
    </source>
</reference>
<feature type="region of interest" description="Disordered" evidence="2">
    <location>
        <begin position="138"/>
        <end position="175"/>
    </location>
</feature>
<proteinExistence type="predicted"/>
<dbReference type="SUPFAM" id="SSF57756">
    <property type="entry name" value="Retrovirus zinc finger-like domains"/>
    <property type="match status" value="1"/>
</dbReference>
<organism evidence="4 5">
    <name type="scientific">Rhizophagus clarus</name>
    <dbReference type="NCBI Taxonomy" id="94130"/>
    <lineage>
        <taxon>Eukaryota</taxon>
        <taxon>Fungi</taxon>
        <taxon>Fungi incertae sedis</taxon>
        <taxon>Mucoromycota</taxon>
        <taxon>Glomeromycotina</taxon>
        <taxon>Glomeromycetes</taxon>
        <taxon>Glomerales</taxon>
        <taxon>Glomeraceae</taxon>
        <taxon>Rhizophagus</taxon>
    </lineage>
</organism>
<dbReference type="InterPro" id="IPR001878">
    <property type="entry name" value="Znf_CCHC"/>
</dbReference>
<feature type="region of interest" description="Disordered" evidence="2">
    <location>
        <begin position="1"/>
        <end position="21"/>
    </location>
</feature>
<evidence type="ECO:0000313" key="5">
    <source>
        <dbReference type="Proteomes" id="UP000615446"/>
    </source>
</evidence>
<sequence length="359" mass="40465">MAKQTHIPTPQTVEPIESVKQLRSPPAFTKSEEGMRNYHIYEYLKNLGYISQEEMDHDYPVKPFQRPHPQRSNVSARIDRVEEGINETHDAVNQLTNQFQKLDIHKCDTCGETGHSKSSCPKQIARFNFNRGYFKPLTPINFQNTPPDSDNDGDGYDEENNRWPGYDPPEKKTDSASEFCCMNDPAINALGWKVDKPSDFAIKSNSKHITEVLGWFMDVPISIRDKDGKIVTATRNFTCIDNGEPEPMLCLAYIIPTFSKAPVVKDLPKEEQDQASADSSSLTGDRDLKKKLVLLYKSKTSSEDSVGEIESEARTALVLYFLPSVFFALLSEITSSSEALILVSCILFYSVVKAESNLF</sequence>
<gene>
    <name evidence="4" type="ORF">RCL2_001934900</name>
</gene>
<keyword evidence="1" id="KW-0863">Zinc-finger</keyword>
<protein>
    <recommendedName>
        <fullName evidence="3">CCHC-type domain-containing protein</fullName>
    </recommendedName>
</protein>